<dbReference type="Pfam" id="PF00668">
    <property type="entry name" value="Condensation"/>
    <property type="match status" value="1"/>
</dbReference>
<dbReference type="GO" id="GO:0003824">
    <property type="term" value="F:catalytic activity"/>
    <property type="evidence" value="ECO:0007669"/>
    <property type="project" value="InterPro"/>
</dbReference>
<dbReference type="PANTHER" id="PTHR45527">
    <property type="entry name" value="NONRIBOSOMAL PEPTIDE SYNTHETASE"/>
    <property type="match status" value="1"/>
</dbReference>
<keyword evidence="2" id="KW-1185">Reference proteome</keyword>
<dbReference type="RefSeq" id="WP_154614390.1">
    <property type="nucleotide sequence ID" value="NZ_CP053660.1"/>
</dbReference>
<dbReference type="GO" id="GO:0043041">
    <property type="term" value="P:amino acid activation for nonribosomal peptide biosynthetic process"/>
    <property type="evidence" value="ECO:0007669"/>
    <property type="project" value="TreeGrafter"/>
</dbReference>
<accession>A0A6I3J5M2</accession>
<dbReference type="GO" id="GO:0044550">
    <property type="term" value="P:secondary metabolite biosynthetic process"/>
    <property type="evidence" value="ECO:0007669"/>
    <property type="project" value="TreeGrafter"/>
</dbReference>
<dbReference type="AlphaFoldDB" id="A0A6I3J5M2"/>
<evidence type="ECO:0000313" key="1">
    <source>
        <dbReference type="EMBL" id="MTB94582.1"/>
    </source>
</evidence>
<dbReference type="GO" id="GO:0031177">
    <property type="term" value="F:phosphopantetheine binding"/>
    <property type="evidence" value="ECO:0007669"/>
    <property type="project" value="TreeGrafter"/>
</dbReference>
<gene>
    <name evidence="1" type="ORF">GGQ22_05765</name>
</gene>
<name>A0A6I3J5M2_9ACTN</name>
<dbReference type="InterPro" id="IPR023213">
    <property type="entry name" value="CAT-like_dom_sf"/>
</dbReference>
<sequence>MHVTTADLWDLAPGRVLTWHAEVSGPAPGSGEVVPLSVNQRHHLAAAAGGEPSVWLAGAFEVDGPVDAEALAGAVADLLARHDTLQTAAAVVDGAPVGRRVDPARVGWRCREVAHPANLEETRALVQAVLDAGCAPFTYPAFTPVAVSRPGRSTIVLGLDHLHADACSVAVVVDELHERYVARRDGRPPAPARPAARFTEVAADGTSPVPDDDPRLAAWLAFLERRGNRLPTFPLPLGLPPGERLPQATRVGPLLDREDTAVLRAAAVGRGVSPFALALAAFAGAVGDLGGPAELPLLLPVSTRRTDAERHALGWFTSTVPLEVRAGDDPVAVGRDLRAAVGLAAIPLEQVLAALPAPLVRERADVFMVSWLDYTRLPGAAEARARNAHHVSAPTLADDVQLWLSATPDGVALRARYPDVPLAHSTVAELTGAWRSRLRSGPAGRVSPRRTAP</sequence>
<dbReference type="Gene3D" id="3.30.559.30">
    <property type="entry name" value="Nonribosomal peptide synthetase, condensation domain"/>
    <property type="match status" value="1"/>
</dbReference>
<protein>
    <submittedName>
        <fullName evidence="1">Peptide synthase</fullName>
    </submittedName>
</protein>
<dbReference type="SUPFAM" id="SSF52777">
    <property type="entry name" value="CoA-dependent acyltransferases"/>
    <property type="match status" value="2"/>
</dbReference>
<evidence type="ECO:0000313" key="2">
    <source>
        <dbReference type="Proteomes" id="UP000433406"/>
    </source>
</evidence>
<dbReference type="Proteomes" id="UP000433406">
    <property type="component" value="Unassembled WGS sequence"/>
</dbReference>
<organism evidence="1 2">
    <name type="scientific">Nocardioides marmotae</name>
    <dbReference type="NCBI Taxonomy" id="2663857"/>
    <lineage>
        <taxon>Bacteria</taxon>
        <taxon>Bacillati</taxon>
        <taxon>Actinomycetota</taxon>
        <taxon>Actinomycetes</taxon>
        <taxon>Propionibacteriales</taxon>
        <taxon>Nocardioidaceae</taxon>
        <taxon>Nocardioides</taxon>
    </lineage>
</organism>
<dbReference type="PANTHER" id="PTHR45527:SF1">
    <property type="entry name" value="FATTY ACID SYNTHASE"/>
    <property type="match status" value="1"/>
</dbReference>
<proteinExistence type="predicted"/>
<comment type="caution">
    <text evidence="1">The sequence shown here is derived from an EMBL/GenBank/DDBJ whole genome shotgun (WGS) entry which is preliminary data.</text>
</comment>
<dbReference type="InterPro" id="IPR001242">
    <property type="entry name" value="Condensation_dom"/>
</dbReference>
<dbReference type="Gene3D" id="3.30.559.10">
    <property type="entry name" value="Chloramphenicol acetyltransferase-like domain"/>
    <property type="match status" value="1"/>
</dbReference>
<dbReference type="GO" id="GO:0008610">
    <property type="term" value="P:lipid biosynthetic process"/>
    <property type="evidence" value="ECO:0007669"/>
    <property type="project" value="UniProtKB-ARBA"/>
</dbReference>
<reference evidence="1 2" key="1">
    <citation type="submission" date="2019-10" db="EMBL/GenBank/DDBJ databases">
        <title>Nocardioides novel species isolated from the excrement of Marmot.</title>
        <authorList>
            <person name="Zhang G."/>
        </authorList>
    </citation>
    <scope>NUCLEOTIDE SEQUENCE [LARGE SCALE GENOMIC DNA]</scope>
    <source>
        <strain evidence="2">zg-579</strain>
    </source>
</reference>
<dbReference type="EMBL" id="WLCI01000006">
    <property type="protein sequence ID" value="MTB94582.1"/>
    <property type="molecule type" value="Genomic_DNA"/>
</dbReference>
<dbReference type="GO" id="GO:0005737">
    <property type="term" value="C:cytoplasm"/>
    <property type="evidence" value="ECO:0007669"/>
    <property type="project" value="TreeGrafter"/>
</dbReference>